<dbReference type="PANTHER" id="PTHR33096:SF1">
    <property type="entry name" value="CXC1-LIKE CYSTEINE CLUSTER ASSOCIATED WITH KDZ TRANSPOSASES DOMAIN-CONTAINING PROTEIN"/>
    <property type="match status" value="1"/>
</dbReference>
<organism evidence="2 3">
    <name type="scientific">Favolaschia claudopus</name>
    <dbReference type="NCBI Taxonomy" id="2862362"/>
    <lineage>
        <taxon>Eukaryota</taxon>
        <taxon>Fungi</taxon>
        <taxon>Dikarya</taxon>
        <taxon>Basidiomycota</taxon>
        <taxon>Agaricomycotina</taxon>
        <taxon>Agaricomycetes</taxon>
        <taxon>Agaricomycetidae</taxon>
        <taxon>Agaricales</taxon>
        <taxon>Marasmiineae</taxon>
        <taxon>Mycenaceae</taxon>
        <taxon>Favolaschia</taxon>
    </lineage>
</organism>
<comment type="caution">
    <text evidence="2">The sequence shown here is derived from an EMBL/GenBank/DDBJ whole genome shotgun (WGS) entry which is preliminary data.</text>
</comment>
<feature type="compositionally biased region" description="Pro residues" evidence="1">
    <location>
        <begin position="370"/>
        <end position="384"/>
    </location>
</feature>
<name>A0AAW0ASD3_9AGAR</name>
<feature type="region of interest" description="Disordered" evidence="1">
    <location>
        <begin position="355"/>
        <end position="400"/>
    </location>
</feature>
<protein>
    <recommendedName>
        <fullName evidence="4">CxC1-like cysteine cluster associated with KDZ transposases domain-containing protein</fullName>
    </recommendedName>
</protein>
<keyword evidence="3" id="KW-1185">Reference proteome</keyword>
<feature type="region of interest" description="Disordered" evidence="1">
    <location>
        <begin position="1"/>
        <end position="34"/>
    </location>
</feature>
<dbReference type="InterPro" id="IPR040521">
    <property type="entry name" value="KDZ"/>
</dbReference>
<evidence type="ECO:0008006" key="4">
    <source>
        <dbReference type="Google" id="ProtNLM"/>
    </source>
</evidence>
<evidence type="ECO:0000313" key="2">
    <source>
        <dbReference type="EMBL" id="KAK7016037.1"/>
    </source>
</evidence>
<proteinExistence type="predicted"/>
<sequence>MAKTSRSGLSGAHRVSYGRPGRGNPAQRVPINKTGAEIKQAREKHKERIAALSFVQREAFLGDGEHDIEMADAPEYYPADGWQDMDSDDEDALQQLPPGEEGHLHSHAGKEATFHQIFDKCRPGRGDPRRRATRVQTTINAWREQIPLLTDTYLQLKAVGPLDSDEVQGGWEIEVIGFDEFTSRRFMHVTDARRTNETLLKYGYLGASPEKVSLAFPIHLFEIYRQIHRVCPRYTISSLSTTLTNLHERPRRSNLAEQLSTAYDAYLEIIREADHWVDEALNRDEDWKVKNVCAPCMYTTLNERPLRFSWMGCADGNNSLKLVDATFLAGTARPDDRTSTSFRWLSPAEVDVFKDEVSNSQKKARSKQLPTPPPAVDPQPPSTATPPREDSESVPQEDDPDVAWLNVNELSASDTEELTKCLDTCVERWKAAGPEARKKMFSLFAIPGIFVIVCRHGHLVVGCDMIRSGELMKYPLALVKWLLDKYGADIGLGYDIMCAFFKTLMRSSLGPQVTAMRMRGVVPAFHGHAHNRACQIGWHPMYVEGVGLEDFEECERTFSKSNHLAASTRLATPFHRQQQIDEHFHFHDLDKHASSGNFIYQNYRQALEKITFNAAQLSLLEQSLGTTASDYEKYHAAEVKYFASLRQEPEEVQRTIDYMERLQKYGEASAASDQAKREFKRLDYNIVNNGYISAKIAQVRTRYRTTYTKLLAMEEELCRFEEEHSIVVRWDPNSQQYKDGLSLATERKYREALTEVERLVVQRLFELTKLGMSGLAYNLRDKISKALKTRSEAIRRAINNYNEAASGLSPPRERLTFAQVIHMTSLAEFDILRDTRQDIRLLEWTQPARREAMNLHYGIQRSKEEISRLNVEITRVLTFLIDKHADYYKAIAQNLIINPSLAAELQRRWRHSARISTSICRQIASTSRMVGFSGTIFPGKRVGRDAQLSDGVPAPYWLAAELGIVEAEVEYEEPDFEERQSGDDQGESDLVVRELDVEPDGIVQLMDHLSTFDDS</sequence>
<dbReference type="PANTHER" id="PTHR33096">
    <property type="entry name" value="CXC2 DOMAIN-CONTAINING PROTEIN"/>
    <property type="match status" value="1"/>
</dbReference>
<dbReference type="AlphaFoldDB" id="A0AAW0ASD3"/>
<gene>
    <name evidence="2" type="ORF">R3P38DRAFT_3321519</name>
</gene>
<evidence type="ECO:0000313" key="3">
    <source>
        <dbReference type="Proteomes" id="UP001362999"/>
    </source>
</evidence>
<dbReference type="EMBL" id="JAWWNJ010000052">
    <property type="protein sequence ID" value="KAK7016037.1"/>
    <property type="molecule type" value="Genomic_DNA"/>
</dbReference>
<accession>A0AAW0ASD3</accession>
<evidence type="ECO:0000256" key="1">
    <source>
        <dbReference type="SAM" id="MobiDB-lite"/>
    </source>
</evidence>
<dbReference type="Pfam" id="PF18758">
    <property type="entry name" value="KDZ"/>
    <property type="match status" value="1"/>
</dbReference>
<reference evidence="2 3" key="1">
    <citation type="journal article" date="2024" name="J Genomics">
        <title>Draft genome sequencing and assembly of Favolaschia claudopus CIRM-BRFM 2984 isolated from oak limbs.</title>
        <authorList>
            <person name="Navarro D."/>
            <person name="Drula E."/>
            <person name="Chaduli D."/>
            <person name="Cazenave R."/>
            <person name="Ahrendt S."/>
            <person name="Wang J."/>
            <person name="Lipzen A."/>
            <person name="Daum C."/>
            <person name="Barry K."/>
            <person name="Grigoriev I.V."/>
            <person name="Favel A."/>
            <person name="Rosso M.N."/>
            <person name="Martin F."/>
        </authorList>
    </citation>
    <scope>NUCLEOTIDE SEQUENCE [LARGE SCALE GENOMIC DNA]</scope>
    <source>
        <strain evidence="2 3">CIRM-BRFM 2984</strain>
    </source>
</reference>
<dbReference type="Proteomes" id="UP001362999">
    <property type="component" value="Unassembled WGS sequence"/>
</dbReference>